<sequence length="118" mass="13420">MLRNFIVSVAFICLLLIIGSIAVPDKAIANSQQLQIVSAYLRQIPDASPRNDHELIIAFNRPLTRVELNPAGFLRYPYGIKYWVESYTGWKHEPSSIEGIQEGLARDDNLSYWPFILA</sequence>
<dbReference type="KEGG" id="theu:HPC62_06735"/>
<evidence type="ECO:0000313" key="1">
    <source>
        <dbReference type="EMBL" id="QKD81932.1"/>
    </source>
</evidence>
<accession>A0A6M8B708</accession>
<organism evidence="1 2">
    <name type="scientific">Thermoleptolyngbya sichuanensis A183</name>
    <dbReference type="NCBI Taxonomy" id="2737172"/>
    <lineage>
        <taxon>Bacteria</taxon>
        <taxon>Bacillati</taxon>
        <taxon>Cyanobacteriota</taxon>
        <taxon>Cyanophyceae</taxon>
        <taxon>Oculatellales</taxon>
        <taxon>Oculatellaceae</taxon>
        <taxon>Thermoleptolyngbya</taxon>
        <taxon>Thermoleptolyngbya sichuanensis</taxon>
    </lineage>
</organism>
<proteinExistence type="predicted"/>
<dbReference type="EMBL" id="CP053661">
    <property type="protein sequence ID" value="QKD81932.1"/>
    <property type="molecule type" value="Genomic_DNA"/>
</dbReference>
<dbReference type="AlphaFoldDB" id="A0A6M8B708"/>
<reference evidence="1 2" key="1">
    <citation type="submission" date="2020-05" db="EMBL/GenBank/DDBJ databases">
        <title>Complete genome sequence of of a novel Thermoleptolyngbya strain isolated from hot springs of Ganzi, Sichuan China.</title>
        <authorList>
            <person name="Tang J."/>
            <person name="Daroch M."/>
            <person name="Li L."/>
            <person name="Waleron K."/>
            <person name="Waleron M."/>
            <person name="Waleron M."/>
        </authorList>
    </citation>
    <scope>NUCLEOTIDE SEQUENCE [LARGE SCALE GENOMIC DNA]</scope>
    <source>
        <strain evidence="1 2">PKUAC-SCTA183</strain>
    </source>
</reference>
<evidence type="ECO:0000313" key="2">
    <source>
        <dbReference type="Proteomes" id="UP000505210"/>
    </source>
</evidence>
<dbReference type="RefSeq" id="WP_172354314.1">
    <property type="nucleotide sequence ID" value="NZ_CP053661.1"/>
</dbReference>
<name>A0A6M8B708_9CYAN</name>
<gene>
    <name evidence="1" type="ORF">HPC62_06735</name>
</gene>
<keyword evidence="2" id="KW-1185">Reference proteome</keyword>
<dbReference type="Proteomes" id="UP000505210">
    <property type="component" value="Chromosome"/>
</dbReference>
<protein>
    <submittedName>
        <fullName evidence="1">Uncharacterized protein</fullName>
    </submittedName>
</protein>